<dbReference type="RefSeq" id="WP_163493533.1">
    <property type="nucleotide sequence ID" value="NZ_CP048711.1"/>
</dbReference>
<dbReference type="PANTHER" id="PTHR43085">
    <property type="entry name" value="HEXOKINASE FAMILY MEMBER"/>
    <property type="match status" value="1"/>
</dbReference>
<dbReference type="Gene3D" id="2.20.150.10">
    <property type="entry name" value="putative 5-dehydro-2- deoxygluconokinase"/>
    <property type="match status" value="1"/>
</dbReference>
<evidence type="ECO:0000313" key="9">
    <source>
        <dbReference type="Proteomes" id="UP000477680"/>
    </source>
</evidence>
<protein>
    <submittedName>
        <fullName evidence="8">5-dehydro-2-deoxygluconokinase</fullName>
        <ecNumber evidence="8">2.7.1.92</ecNumber>
    </submittedName>
</protein>
<dbReference type="GO" id="GO:0005524">
    <property type="term" value="F:ATP binding"/>
    <property type="evidence" value="ECO:0007669"/>
    <property type="project" value="UniProtKB-KW"/>
</dbReference>
<sequence length="647" mass="71214">MSDRKFDVICLGRAAVDLYGEQIGSRLEDMRSLAKYLGGSSANMAVGMARQGLRTAMLTRVGDEHMGRFVREELARNGVDVSHVHSDPARLTGLVLLGIKGRDDFPLIFYRENCADMALTADDFDAAFIGSAGALAITGTHFSTESTAAACRAAIAHARECGTQLVLDIDYRPVLWGVAGHGQGADRFVSSAAVTAHLQRIIPDFDLIVGTEEEIHIAAGCTDTLQALRSLRQLTAAVLVLKRGPLGCVVFPGAIPESVEQGISVPGVQVDVLNVLGAGDAFISGFMRGWVKRESWEQCCRYANACGALVVSRHGCAPAIPSRVELDDYLARSAAVPRPDLDPRLNQLHHSTVPRRRWGHIFALAFDHRVQFEQMSAPGTVDETRIAELKLLIAAAMRLATERGQLQGHVGILVDGRFGQQVLNECTGQGLWIGRPVELPQSRPLQFEAGNNLSAELRKWPTEHIVKCLVYYHPDDDENMRSQQDQRLLDLFHACRDSGHELLLEVIAPQRGDPEAGVLVRAMRMIYQLGIYPDWWKLPPPEREEWPAIEALIDEYDPWCHGVVLLGLNRPTRELVAGFRAAVGSRYCRGFAIGRSLFVDSAERWLEGVIGDEELVELVAGNFLAMVGEWRNHHCETDEKMTIQGGA</sequence>
<dbReference type="InterPro" id="IPR013785">
    <property type="entry name" value="Aldolase_TIM"/>
</dbReference>
<dbReference type="CDD" id="cd01166">
    <property type="entry name" value="KdgK"/>
    <property type="match status" value="1"/>
</dbReference>
<evidence type="ECO:0000256" key="5">
    <source>
        <dbReference type="ARBA" id="ARBA00022840"/>
    </source>
</evidence>
<dbReference type="InterPro" id="IPR018659">
    <property type="entry name" value="DUF2090"/>
</dbReference>
<dbReference type="InterPro" id="IPR030830">
    <property type="entry name" value="Myo_inos_IolC"/>
</dbReference>
<dbReference type="InterPro" id="IPR002173">
    <property type="entry name" value="Carboh/pur_kinase_PfkB_CS"/>
</dbReference>
<evidence type="ECO:0000256" key="3">
    <source>
        <dbReference type="ARBA" id="ARBA00022741"/>
    </source>
</evidence>
<dbReference type="PROSITE" id="PS00584">
    <property type="entry name" value="PFKB_KINASES_2"/>
    <property type="match status" value="1"/>
</dbReference>
<dbReference type="InterPro" id="IPR011611">
    <property type="entry name" value="PfkB_dom"/>
</dbReference>
<dbReference type="Gene3D" id="3.40.1190.20">
    <property type="match status" value="1"/>
</dbReference>
<name>A0A6C0TXM6_9GAMM</name>
<gene>
    <name evidence="8" type="primary">iolC</name>
    <name evidence="8" type="ORF">G3T16_01560</name>
</gene>
<evidence type="ECO:0000259" key="7">
    <source>
        <dbReference type="Pfam" id="PF09863"/>
    </source>
</evidence>
<dbReference type="InterPro" id="IPR050306">
    <property type="entry name" value="PfkB_Carbo_kinase"/>
</dbReference>
<evidence type="ECO:0000256" key="4">
    <source>
        <dbReference type="ARBA" id="ARBA00022777"/>
    </source>
</evidence>
<dbReference type="Gene3D" id="3.20.20.70">
    <property type="entry name" value="Aldolase class I"/>
    <property type="match status" value="1"/>
</dbReference>
<dbReference type="Pfam" id="PF09863">
    <property type="entry name" value="DUF2090"/>
    <property type="match status" value="1"/>
</dbReference>
<dbReference type="InterPro" id="IPR023314">
    <property type="entry name" value="Myo_inos_IolC-like_sf"/>
</dbReference>
<evidence type="ECO:0000259" key="6">
    <source>
        <dbReference type="Pfam" id="PF00294"/>
    </source>
</evidence>
<organism evidence="8 9">
    <name type="scientific">Kineobactrum salinum</name>
    <dbReference type="NCBI Taxonomy" id="2708301"/>
    <lineage>
        <taxon>Bacteria</taxon>
        <taxon>Pseudomonadati</taxon>
        <taxon>Pseudomonadota</taxon>
        <taxon>Gammaproteobacteria</taxon>
        <taxon>Cellvibrionales</taxon>
        <taxon>Halieaceae</taxon>
        <taxon>Kineobactrum</taxon>
    </lineage>
</organism>
<feature type="domain" description="Carbohydrate kinase PfkB" evidence="6">
    <location>
        <begin position="7"/>
        <end position="322"/>
    </location>
</feature>
<dbReference type="InterPro" id="IPR029056">
    <property type="entry name" value="Ribokinase-like"/>
</dbReference>
<dbReference type="GO" id="GO:0047590">
    <property type="term" value="F:5-dehydro-2-deoxygluconokinase activity"/>
    <property type="evidence" value="ECO:0007669"/>
    <property type="project" value="UniProtKB-EC"/>
</dbReference>
<dbReference type="EC" id="2.7.1.92" evidence="8"/>
<dbReference type="EMBL" id="CP048711">
    <property type="protein sequence ID" value="QIB64283.1"/>
    <property type="molecule type" value="Genomic_DNA"/>
</dbReference>
<dbReference type="Proteomes" id="UP000477680">
    <property type="component" value="Chromosome"/>
</dbReference>
<evidence type="ECO:0000256" key="1">
    <source>
        <dbReference type="ARBA" id="ARBA00010688"/>
    </source>
</evidence>
<evidence type="ECO:0000256" key="2">
    <source>
        <dbReference type="ARBA" id="ARBA00022679"/>
    </source>
</evidence>
<dbReference type="SUPFAM" id="SSF53613">
    <property type="entry name" value="Ribokinase-like"/>
    <property type="match status" value="1"/>
</dbReference>
<feature type="domain" description="DUF2090" evidence="7">
    <location>
        <begin position="325"/>
        <end position="633"/>
    </location>
</feature>
<keyword evidence="2 8" id="KW-0808">Transferase</keyword>
<dbReference type="NCBIfam" id="TIGR04382">
    <property type="entry name" value="myo_inos_iolC_N"/>
    <property type="match status" value="1"/>
</dbReference>
<reference evidence="8 9" key="1">
    <citation type="submission" date="2020-02" db="EMBL/GenBank/DDBJ databases">
        <title>Genome sequencing for Kineobactrum sp. M2.</title>
        <authorList>
            <person name="Park S.-J."/>
        </authorList>
    </citation>
    <scope>NUCLEOTIDE SEQUENCE [LARGE SCALE GENOMIC DNA]</scope>
    <source>
        <strain evidence="8 9">M2</strain>
    </source>
</reference>
<keyword evidence="9" id="KW-1185">Reference proteome</keyword>
<proteinExistence type="inferred from homology"/>
<accession>A0A6C0TXM6</accession>
<keyword evidence="3" id="KW-0547">Nucleotide-binding</keyword>
<dbReference type="AlphaFoldDB" id="A0A6C0TXM6"/>
<keyword evidence="4 8" id="KW-0418">Kinase</keyword>
<keyword evidence="5" id="KW-0067">ATP-binding</keyword>
<dbReference type="PANTHER" id="PTHR43085:SF49">
    <property type="entry name" value="5-DEHYDRO-2-DEOXYGLUCONOKINASE"/>
    <property type="match status" value="1"/>
</dbReference>
<dbReference type="KEGG" id="kim:G3T16_01560"/>
<comment type="similarity">
    <text evidence="1">Belongs to the carbohydrate kinase PfkB family.</text>
</comment>
<dbReference type="Pfam" id="PF00294">
    <property type="entry name" value="PfkB"/>
    <property type="match status" value="1"/>
</dbReference>
<evidence type="ECO:0000313" key="8">
    <source>
        <dbReference type="EMBL" id="QIB64283.1"/>
    </source>
</evidence>